<dbReference type="SMART" id="SM00866">
    <property type="entry name" value="UTRA"/>
    <property type="match status" value="1"/>
</dbReference>
<keyword evidence="2" id="KW-0805">Transcription regulation</keyword>
<keyword evidence="1" id="KW-0678">Repressor</keyword>
<proteinExistence type="predicted"/>
<dbReference type="Proteomes" id="UP000064189">
    <property type="component" value="Unassembled WGS sequence"/>
</dbReference>
<dbReference type="Pfam" id="PF00392">
    <property type="entry name" value="GntR"/>
    <property type="match status" value="1"/>
</dbReference>
<dbReference type="Gene3D" id="3.40.1410.10">
    <property type="entry name" value="Chorismate lyase-like"/>
    <property type="match status" value="1"/>
</dbReference>
<dbReference type="SMART" id="SM00345">
    <property type="entry name" value="HTH_GNTR"/>
    <property type="match status" value="1"/>
</dbReference>
<feature type="domain" description="HTH gntR-type" evidence="6">
    <location>
        <begin position="2"/>
        <end position="70"/>
    </location>
</feature>
<dbReference type="CDD" id="cd07377">
    <property type="entry name" value="WHTH_GntR"/>
    <property type="match status" value="1"/>
</dbReference>
<evidence type="ECO:0000313" key="7">
    <source>
        <dbReference type="EMBL" id="KWW21372.1"/>
    </source>
</evidence>
<evidence type="ECO:0000256" key="2">
    <source>
        <dbReference type="ARBA" id="ARBA00023015"/>
    </source>
</evidence>
<protein>
    <recommendedName>
        <fullName evidence="5">Trehalose operon repressor</fullName>
    </recommendedName>
</protein>
<dbReference type="PANTHER" id="PTHR44846">
    <property type="entry name" value="MANNOSYL-D-GLYCERATE TRANSPORT/METABOLISM SYSTEM REPRESSOR MNGR-RELATED"/>
    <property type="match status" value="1"/>
</dbReference>
<organism evidence="7 8">
    <name type="scientific">Peribacillus simplex</name>
    <dbReference type="NCBI Taxonomy" id="1478"/>
    <lineage>
        <taxon>Bacteria</taxon>
        <taxon>Bacillati</taxon>
        <taxon>Bacillota</taxon>
        <taxon>Bacilli</taxon>
        <taxon>Bacillales</taxon>
        <taxon>Bacillaceae</taxon>
        <taxon>Peribacillus</taxon>
    </lineage>
</organism>
<dbReference type="EMBL" id="LNNH01000012">
    <property type="protein sequence ID" value="KWW21372.1"/>
    <property type="molecule type" value="Genomic_DNA"/>
</dbReference>
<dbReference type="InterPro" id="IPR028978">
    <property type="entry name" value="Chorismate_lyase_/UTRA_dom_sf"/>
</dbReference>
<dbReference type="InterPro" id="IPR050679">
    <property type="entry name" value="Bact_HTH_transcr_reg"/>
</dbReference>
<keyword evidence="3" id="KW-0238">DNA-binding</keyword>
<dbReference type="Gene3D" id="1.10.10.10">
    <property type="entry name" value="Winged helix-like DNA-binding domain superfamily/Winged helix DNA-binding domain"/>
    <property type="match status" value="1"/>
</dbReference>
<sequence>MNSKYLSLYGDIVTKIEEKTFSANEKLPSESSFMEEYGISRDTVRKALNLLEQNGYIHKIKGKGSFVLDINKFNFPVAGLISFKEMAEKLNLHSKTIIHTLELESPDSNMMKHLDLTKDQEIWKVFRIRQINGKKIILDKDYFNSELVPKLTKEISEDSIYRYIEGELGLQIGFSNKEITVEPCSDEDKQLLDIEDYDMVAVVRSTVHLMDGSLFQYSESRHRPDKFKFTDFARRTW</sequence>
<dbReference type="AlphaFoldDB" id="A0A120GQI4"/>
<comment type="caution">
    <text evidence="7">The sequence shown here is derived from an EMBL/GenBank/DDBJ whole genome shotgun (WGS) entry which is preliminary data.</text>
</comment>
<dbReference type="PROSITE" id="PS50949">
    <property type="entry name" value="HTH_GNTR"/>
    <property type="match status" value="1"/>
</dbReference>
<dbReference type="PRINTS" id="PR00035">
    <property type="entry name" value="HTHGNTR"/>
</dbReference>
<evidence type="ECO:0000256" key="4">
    <source>
        <dbReference type="ARBA" id="ARBA00023163"/>
    </source>
</evidence>
<dbReference type="SUPFAM" id="SSF64288">
    <property type="entry name" value="Chorismate lyase-like"/>
    <property type="match status" value="1"/>
</dbReference>
<dbReference type="InterPro" id="IPR036390">
    <property type="entry name" value="WH_DNA-bd_sf"/>
</dbReference>
<gene>
    <name evidence="7" type="ORF">AS888_17460</name>
</gene>
<evidence type="ECO:0000256" key="3">
    <source>
        <dbReference type="ARBA" id="ARBA00023125"/>
    </source>
</evidence>
<dbReference type="NCBIfam" id="TIGR02404">
    <property type="entry name" value="trehalos_R_Bsub"/>
    <property type="match status" value="1"/>
</dbReference>
<dbReference type="InterPro" id="IPR036388">
    <property type="entry name" value="WH-like_DNA-bd_sf"/>
</dbReference>
<evidence type="ECO:0000259" key="6">
    <source>
        <dbReference type="PROSITE" id="PS50949"/>
    </source>
</evidence>
<dbReference type="PANTHER" id="PTHR44846:SF12">
    <property type="entry name" value="HTH-TYPE TRANSCRIPTIONAL REGULATOR TRER"/>
    <property type="match status" value="1"/>
</dbReference>
<dbReference type="GO" id="GO:0003677">
    <property type="term" value="F:DNA binding"/>
    <property type="evidence" value="ECO:0007669"/>
    <property type="project" value="UniProtKB-UniRule"/>
</dbReference>
<name>A0A120GQI4_9BACI</name>
<dbReference type="SUPFAM" id="SSF46785">
    <property type="entry name" value="Winged helix' DNA-binding domain"/>
    <property type="match status" value="1"/>
</dbReference>
<dbReference type="RefSeq" id="WP_061141720.1">
    <property type="nucleotide sequence ID" value="NZ_LNNH01000012.1"/>
</dbReference>
<evidence type="ECO:0000256" key="5">
    <source>
        <dbReference type="NCBIfam" id="TIGR02404"/>
    </source>
</evidence>
<dbReference type="FunFam" id="3.40.1410.10:FF:000008">
    <property type="entry name" value="Transcriptional regulator, GntR family"/>
    <property type="match status" value="1"/>
</dbReference>
<dbReference type="GO" id="GO:0045892">
    <property type="term" value="P:negative regulation of DNA-templated transcription"/>
    <property type="evidence" value="ECO:0007669"/>
    <property type="project" value="TreeGrafter"/>
</dbReference>
<evidence type="ECO:0000256" key="1">
    <source>
        <dbReference type="ARBA" id="ARBA00022491"/>
    </source>
</evidence>
<dbReference type="GO" id="GO:0003700">
    <property type="term" value="F:DNA-binding transcription factor activity"/>
    <property type="evidence" value="ECO:0007669"/>
    <property type="project" value="UniProtKB-UniRule"/>
</dbReference>
<dbReference type="InterPro" id="IPR012770">
    <property type="entry name" value="TreR"/>
</dbReference>
<accession>A0A120GQI4</accession>
<keyword evidence="8" id="KW-1185">Reference proteome</keyword>
<dbReference type="InterPro" id="IPR011663">
    <property type="entry name" value="UTRA"/>
</dbReference>
<dbReference type="InterPro" id="IPR000524">
    <property type="entry name" value="Tscrpt_reg_HTH_GntR"/>
</dbReference>
<reference evidence="7 8" key="1">
    <citation type="submission" date="2015-11" db="EMBL/GenBank/DDBJ databases">
        <title>Genome Sequence of Bacillus simplex strain VanAntwerpen2.</title>
        <authorList>
            <person name="Couger M.B."/>
        </authorList>
    </citation>
    <scope>NUCLEOTIDE SEQUENCE [LARGE SCALE GENOMIC DNA]</scope>
    <source>
        <strain evidence="7 8">VanAntwerpen02</strain>
    </source>
</reference>
<keyword evidence="4" id="KW-0804">Transcription</keyword>
<dbReference type="Pfam" id="PF07702">
    <property type="entry name" value="UTRA"/>
    <property type="match status" value="1"/>
</dbReference>
<evidence type="ECO:0000313" key="8">
    <source>
        <dbReference type="Proteomes" id="UP000064189"/>
    </source>
</evidence>